<evidence type="ECO:0000313" key="2">
    <source>
        <dbReference type="EMBL" id="EGT39922.1"/>
    </source>
</evidence>
<evidence type="ECO:0000256" key="1">
    <source>
        <dbReference type="SAM" id="SignalP"/>
    </source>
</evidence>
<evidence type="ECO:0008006" key="4">
    <source>
        <dbReference type="Google" id="ProtNLM"/>
    </source>
</evidence>
<protein>
    <recommendedName>
        <fullName evidence="4">Secreted protein</fullName>
    </recommendedName>
</protein>
<name>G0NY54_CAEBE</name>
<proteinExistence type="predicted"/>
<accession>G0NY54</accession>
<dbReference type="EMBL" id="GL379976">
    <property type="protein sequence ID" value="EGT39922.1"/>
    <property type="molecule type" value="Genomic_DNA"/>
</dbReference>
<sequence length="75" mass="8119">MLSYKFLLALLVVIEMVTALPIVDDGPGLPNPGTLVSLQQLQDAFDGLLKAPILQRLPRVQVTLPPVPTPPSFPF</sequence>
<keyword evidence="1" id="KW-0732">Signal</keyword>
<feature type="signal peptide" evidence="1">
    <location>
        <begin position="1"/>
        <end position="19"/>
    </location>
</feature>
<feature type="chain" id="PRO_5003406631" description="Secreted protein" evidence="1">
    <location>
        <begin position="20"/>
        <end position="75"/>
    </location>
</feature>
<organism evidence="3">
    <name type="scientific">Caenorhabditis brenneri</name>
    <name type="common">Nematode worm</name>
    <dbReference type="NCBI Taxonomy" id="135651"/>
    <lineage>
        <taxon>Eukaryota</taxon>
        <taxon>Metazoa</taxon>
        <taxon>Ecdysozoa</taxon>
        <taxon>Nematoda</taxon>
        <taxon>Chromadorea</taxon>
        <taxon>Rhabditida</taxon>
        <taxon>Rhabditina</taxon>
        <taxon>Rhabditomorpha</taxon>
        <taxon>Rhabditoidea</taxon>
        <taxon>Rhabditidae</taxon>
        <taxon>Peloderinae</taxon>
        <taxon>Caenorhabditis</taxon>
    </lineage>
</organism>
<gene>
    <name evidence="2" type="ORF">CAEBREN_10064</name>
</gene>
<dbReference type="HOGENOM" id="CLU_2673294_0_0_1"/>
<dbReference type="InParanoid" id="G0NY54"/>
<reference evidence="3" key="1">
    <citation type="submission" date="2011-07" db="EMBL/GenBank/DDBJ databases">
        <authorList>
            <consortium name="Caenorhabditis brenneri Sequencing and Analysis Consortium"/>
            <person name="Wilson R.K."/>
        </authorList>
    </citation>
    <scope>NUCLEOTIDE SEQUENCE [LARGE SCALE GENOMIC DNA]</scope>
    <source>
        <strain evidence="3">PB2801</strain>
    </source>
</reference>
<dbReference type="AlphaFoldDB" id="G0NY54"/>
<evidence type="ECO:0000313" key="3">
    <source>
        <dbReference type="Proteomes" id="UP000008068"/>
    </source>
</evidence>
<dbReference type="Proteomes" id="UP000008068">
    <property type="component" value="Unassembled WGS sequence"/>
</dbReference>
<keyword evidence="3" id="KW-1185">Reference proteome</keyword>